<evidence type="ECO:0000256" key="1">
    <source>
        <dbReference type="SAM" id="MobiDB-lite"/>
    </source>
</evidence>
<organism evidence="2">
    <name type="scientific">viral metagenome</name>
    <dbReference type="NCBI Taxonomy" id="1070528"/>
    <lineage>
        <taxon>unclassified sequences</taxon>
        <taxon>metagenomes</taxon>
        <taxon>organismal metagenomes</taxon>
    </lineage>
</organism>
<sequence length="219" mass="25914">MESLLHHNIQFFIQHFYDSNLWSIRLPRKPNVILPLDTQQKISLIRNDLSSVLHEPVDSAIVDCLMSVIFFHVPDLFKEILELCKTINRHTTTHEWSFQQIRNAWVNHTLTVDCLVEISMKEFDHLMADMKRRLRQAQKLHGLSSHDNDDDNDDDHGEDGFVVVGDSEDEEKKNRRIFEEETRIKSIELIPLYCRLFSVYQISTFAQFNRLARHETRNV</sequence>
<feature type="compositionally biased region" description="Acidic residues" evidence="1">
    <location>
        <begin position="148"/>
        <end position="157"/>
    </location>
</feature>
<evidence type="ECO:0000313" key="2">
    <source>
        <dbReference type="EMBL" id="QHU11928.1"/>
    </source>
</evidence>
<accession>A0A6C0K6Q0</accession>
<proteinExistence type="predicted"/>
<dbReference type="EMBL" id="MN740792">
    <property type="protein sequence ID" value="QHU11928.1"/>
    <property type="molecule type" value="Genomic_DNA"/>
</dbReference>
<protein>
    <submittedName>
        <fullName evidence="2">Uncharacterized protein</fullName>
    </submittedName>
</protein>
<name>A0A6C0K6Q0_9ZZZZ</name>
<reference evidence="2" key="1">
    <citation type="journal article" date="2020" name="Nature">
        <title>Giant virus diversity and host interactions through global metagenomics.</title>
        <authorList>
            <person name="Schulz F."/>
            <person name="Roux S."/>
            <person name="Paez-Espino D."/>
            <person name="Jungbluth S."/>
            <person name="Walsh D.A."/>
            <person name="Denef V.J."/>
            <person name="McMahon K.D."/>
            <person name="Konstantinidis K.T."/>
            <person name="Eloe-Fadrosh E.A."/>
            <person name="Kyrpides N.C."/>
            <person name="Woyke T."/>
        </authorList>
    </citation>
    <scope>NUCLEOTIDE SEQUENCE</scope>
    <source>
        <strain evidence="2">GVMAG-S-1101169-75</strain>
    </source>
</reference>
<feature type="region of interest" description="Disordered" evidence="1">
    <location>
        <begin position="141"/>
        <end position="168"/>
    </location>
</feature>
<dbReference type="AlphaFoldDB" id="A0A6C0K6Q0"/>